<dbReference type="Proteomes" id="UP001431209">
    <property type="component" value="Unassembled WGS sequence"/>
</dbReference>
<proteinExistence type="predicted"/>
<evidence type="ECO:0000313" key="8">
    <source>
        <dbReference type="Proteomes" id="UP001431209"/>
    </source>
</evidence>
<dbReference type="GO" id="GO:0000785">
    <property type="term" value="C:chromatin"/>
    <property type="evidence" value="ECO:0007669"/>
    <property type="project" value="TreeGrafter"/>
</dbReference>
<evidence type="ECO:0000256" key="3">
    <source>
        <dbReference type="ARBA" id="ARBA00022833"/>
    </source>
</evidence>
<keyword evidence="7" id="KW-0436">Ligase</keyword>
<evidence type="ECO:0000313" key="7">
    <source>
        <dbReference type="EMBL" id="KAL0482677.1"/>
    </source>
</evidence>
<dbReference type="AlphaFoldDB" id="A0AAW2Z264"/>
<keyword evidence="8" id="KW-1185">Reference proteome</keyword>
<dbReference type="GO" id="GO:0016874">
    <property type="term" value="F:ligase activity"/>
    <property type="evidence" value="ECO:0007669"/>
    <property type="project" value="UniProtKB-KW"/>
</dbReference>
<evidence type="ECO:0000259" key="6">
    <source>
        <dbReference type="PROSITE" id="PS51044"/>
    </source>
</evidence>
<name>A0AAW2Z264_9EUKA</name>
<evidence type="ECO:0000256" key="2">
    <source>
        <dbReference type="ARBA" id="ARBA00022771"/>
    </source>
</evidence>
<dbReference type="Pfam" id="PF02891">
    <property type="entry name" value="zf-MIZ"/>
    <property type="match status" value="1"/>
</dbReference>
<gene>
    <name evidence="7" type="ORF">AKO1_014381</name>
</gene>
<feature type="region of interest" description="Disordered" evidence="5">
    <location>
        <begin position="57"/>
        <end position="85"/>
    </location>
</feature>
<accession>A0AAW2Z264</accession>
<feature type="compositionally biased region" description="Polar residues" evidence="5">
    <location>
        <begin position="60"/>
        <end position="77"/>
    </location>
</feature>
<comment type="caution">
    <text evidence="7">The sequence shown here is derived from an EMBL/GenBank/DDBJ whole genome shotgun (WGS) entry which is preliminary data.</text>
</comment>
<keyword evidence="2 4" id="KW-0863">Zinc-finger</keyword>
<protein>
    <submittedName>
        <fullName evidence="7">E3 SUMO-protein ligase</fullName>
    </submittedName>
</protein>
<dbReference type="InterPro" id="IPR004181">
    <property type="entry name" value="Znf_MIZ"/>
</dbReference>
<dbReference type="CDD" id="cd16650">
    <property type="entry name" value="SP-RING_PIAS-like"/>
    <property type="match status" value="1"/>
</dbReference>
<keyword evidence="1" id="KW-0479">Metal-binding</keyword>
<reference evidence="7 8" key="1">
    <citation type="submission" date="2024-03" db="EMBL/GenBank/DDBJ databases">
        <title>The Acrasis kona genome and developmental transcriptomes reveal deep origins of eukaryotic multicellular pathways.</title>
        <authorList>
            <person name="Sheikh S."/>
            <person name="Fu C.-J."/>
            <person name="Brown M.W."/>
            <person name="Baldauf S.L."/>
        </authorList>
    </citation>
    <scope>NUCLEOTIDE SEQUENCE [LARGE SCALE GENOMIC DNA]</scope>
    <source>
        <strain evidence="7 8">ATCC MYA-3509</strain>
    </source>
</reference>
<dbReference type="PROSITE" id="PS51044">
    <property type="entry name" value="ZF_SP_RING"/>
    <property type="match status" value="1"/>
</dbReference>
<dbReference type="PANTHER" id="PTHR10782:SF4">
    <property type="entry name" value="TONALLI, ISOFORM E"/>
    <property type="match status" value="1"/>
</dbReference>
<dbReference type="PANTHER" id="PTHR10782">
    <property type="entry name" value="ZINC FINGER MIZ DOMAIN-CONTAINING PROTEIN"/>
    <property type="match status" value="1"/>
</dbReference>
<dbReference type="InterPro" id="IPR013083">
    <property type="entry name" value="Znf_RING/FYVE/PHD"/>
</dbReference>
<dbReference type="EMBL" id="JAOPGA020000883">
    <property type="protein sequence ID" value="KAL0482677.1"/>
    <property type="molecule type" value="Genomic_DNA"/>
</dbReference>
<evidence type="ECO:0000256" key="1">
    <source>
        <dbReference type="ARBA" id="ARBA00022723"/>
    </source>
</evidence>
<dbReference type="Gene3D" id="3.30.40.10">
    <property type="entry name" value="Zinc/RING finger domain, C3HC4 (zinc finger)"/>
    <property type="match status" value="1"/>
</dbReference>
<feature type="domain" description="SP-RING-type" evidence="6">
    <location>
        <begin position="84"/>
        <end position="166"/>
    </location>
</feature>
<organism evidence="7 8">
    <name type="scientific">Acrasis kona</name>
    <dbReference type="NCBI Taxonomy" id="1008807"/>
    <lineage>
        <taxon>Eukaryota</taxon>
        <taxon>Discoba</taxon>
        <taxon>Heterolobosea</taxon>
        <taxon>Tetramitia</taxon>
        <taxon>Eutetramitia</taxon>
        <taxon>Acrasidae</taxon>
        <taxon>Acrasis</taxon>
    </lineage>
</organism>
<keyword evidence="3" id="KW-0862">Zinc</keyword>
<evidence type="ECO:0000256" key="4">
    <source>
        <dbReference type="PROSITE-ProRule" id="PRU00452"/>
    </source>
</evidence>
<dbReference type="GO" id="GO:0016925">
    <property type="term" value="P:protein sumoylation"/>
    <property type="evidence" value="ECO:0007669"/>
    <property type="project" value="TreeGrafter"/>
</dbReference>
<dbReference type="GO" id="GO:0008270">
    <property type="term" value="F:zinc ion binding"/>
    <property type="evidence" value="ECO:0007669"/>
    <property type="project" value="UniProtKB-KW"/>
</dbReference>
<evidence type="ECO:0000256" key="5">
    <source>
        <dbReference type="SAM" id="MobiDB-lite"/>
    </source>
</evidence>
<sequence length="258" mass="28405">MHFALDGYLVMMICRARSLDELLTIVKTKSLLKANPSSDAPQEHSLDINVNIEPVKGEQQEQPQSSTLPPIKTINTKQQHDDDDDDDIIVDSAEVISFRDQVSMDRIELPAKGIHCVHKSIFDLATFLQLGESSHVWNCSICDRPLPFDDLIIDPVIHDILSKVDETVDKIILHPDGTFEQQGAVPLKNEIKSNTPKTVTPIVQSDETKQAPVTPPLYGSPLLAQDEEGGNLSPLLLLSEEGTTINVGSTVDDAIEID</sequence>
<dbReference type="GO" id="GO:0061665">
    <property type="term" value="F:SUMO ligase activity"/>
    <property type="evidence" value="ECO:0007669"/>
    <property type="project" value="TreeGrafter"/>
</dbReference>